<evidence type="ECO:0000256" key="4">
    <source>
        <dbReference type="ARBA" id="ARBA00012030"/>
    </source>
</evidence>
<keyword evidence="7 9" id="KW-0378">Hydrolase</keyword>
<evidence type="ECO:0000256" key="8">
    <source>
        <dbReference type="ARBA" id="ARBA00023204"/>
    </source>
</evidence>
<dbReference type="InterPro" id="IPR002043">
    <property type="entry name" value="UDG_fam1"/>
</dbReference>
<protein>
    <recommendedName>
        <fullName evidence="5 9">Uracil-DNA glycosylase</fullName>
        <shortName evidence="9">UDG</shortName>
        <ecNumber evidence="4 9">3.2.2.27</ecNumber>
    </recommendedName>
</protein>
<dbReference type="Proteomes" id="UP000245468">
    <property type="component" value="Chromosome"/>
</dbReference>
<dbReference type="NCBIfam" id="NF003588">
    <property type="entry name" value="PRK05254.1-1"/>
    <property type="match status" value="1"/>
</dbReference>
<keyword evidence="9" id="KW-0963">Cytoplasm</keyword>
<evidence type="ECO:0000256" key="9">
    <source>
        <dbReference type="HAMAP-Rule" id="MF_00148"/>
    </source>
</evidence>
<dbReference type="RefSeq" id="WP_109322837.1">
    <property type="nucleotide sequence ID" value="NZ_CP029346.1"/>
</dbReference>
<dbReference type="InterPro" id="IPR036895">
    <property type="entry name" value="Uracil-DNA_glycosylase-like_sf"/>
</dbReference>
<evidence type="ECO:0000259" key="12">
    <source>
        <dbReference type="SMART" id="SM00986"/>
    </source>
</evidence>
<dbReference type="HAMAP" id="MF_00148">
    <property type="entry name" value="UDG"/>
    <property type="match status" value="1"/>
</dbReference>
<dbReference type="KEGG" id="psez:HME7025_01276"/>
<dbReference type="GO" id="GO:0097510">
    <property type="term" value="P:base-excision repair, AP site formation via deaminated base removal"/>
    <property type="evidence" value="ECO:0007669"/>
    <property type="project" value="TreeGrafter"/>
</dbReference>
<evidence type="ECO:0000256" key="1">
    <source>
        <dbReference type="ARBA" id="ARBA00001400"/>
    </source>
</evidence>
<dbReference type="SUPFAM" id="SSF52141">
    <property type="entry name" value="Uracil-DNA glycosylase-like"/>
    <property type="match status" value="1"/>
</dbReference>
<comment type="function">
    <text evidence="2 9 11">Excises uracil residues from the DNA which can arise as a result of misincorporation of dUMP residues by DNA polymerase or due to deamination of cytosine.</text>
</comment>
<evidence type="ECO:0000256" key="7">
    <source>
        <dbReference type="ARBA" id="ARBA00022801"/>
    </source>
</evidence>
<evidence type="ECO:0000256" key="6">
    <source>
        <dbReference type="ARBA" id="ARBA00022763"/>
    </source>
</evidence>
<organism evidence="13 14">
    <name type="scientific">Aquirufa nivalisilvae</name>
    <dbReference type="NCBI Taxonomy" id="2516557"/>
    <lineage>
        <taxon>Bacteria</taxon>
        <taxon>Pseudomonadati</taxon>
        <taxon>Bacteroidota</taxon>
        <taxon>Cytophagia</taxon>
        <taxon>Cytophagales</taxon>
        <taxon>Flectobacillaceae</taxon>
        <taxon>Aquirufa</taxon>
    </lineage>
</organism>
<keyword evidence="8 9" id="KW-0234">DNA repair</keyword>
<dbReference type="Gene3D" id="3.40.470.10">
    <property type="entry name" value="Uracil-DNA glycosylase-like domain"/>
    <property type="match status" value="1"/>
</dbReference>
<dbReference type="InterPro" id="IPR018085">
    <property type="entry name" value="Ura-DNA_Glyclase_AS"/>
</dbReference>
<feature type="domain" description="Uracil-DNA glycosylase-like" evidence="12">
    <location>
        <begin position="61"/>
        <end position="223"/>
    </location>
</feature>
<dbReference type="NCBIfam" id="NF003592">
    <property type="entry name" value="PRK05254.1-5"/>
    <property type="match status" value="1"/>
</dbReference>
<dbReference type="NCBIfam" id="NF003589">
    <property type="entry name" value="PRK05254.1-2"/>
    <property type="match status" value="1"/>
</dbReference>
<dbReference type="OrthoDB" id="9804372at2"/>
<comment type="subcellular location">
    <subcellularLocation>
        <location evidence="9">Cytoplasm</location>
    </subcellularLocation>
</comment>
<dbReference type="PANTHER" id="PTHR11264">
    <property type="entry name" value="URACIL-DNA GLYCOSYLASE"/>
    <property type="match status" value="1"/>
</dbReference>
<evidence type="ECO:0000256" key="5">
    <source>
        <dbReference type="ARBA" id="ARBA00018429"/>
    </source>
</evidence>
<dbReference type="InterPro" id="IPR005122">
    <property type="entry name" value="Uracil-DNA_glycosylase-like"/>
</dbReference>
<keyword evidence="13" id="KW-0326">Glycosidase</keyword>
<keyword evidence="14" id="KW-1185">Reference proteome</keyword>
<sequence>MDQFESKIVRNLPDLLMNDWKNIFLSELGESYFSSLQSKLSEKMHLEEVYPPVNAIFNAFNLCSFADTKVVIIGQDPYHGKGQAHGLCFSVPTGIPLPPSLRNIKKELYLDFDVFLESQDGDLSQWAKQGVLMLNAILTVSDSKPGSHVDLGWQKLTSMAIEKISQEKEHVVFLLWGNYAQQLAKHVDPQKHLLIKSSHPSPLSANRGGWFGNRPFSKTNEYLVAHEMKAINWL</sequence>
<evidence type="ECO:0000313" key="14">
    <source>
        <dbReference type="Proteomes" id="UP000245468"/>
    </source>
</evidence>
<keyword evidence="6 9" id="KW-0227">DNA damage</keyword>
<reference evidence="14" key="1">
    <citation type="submission" date="2018-05" db="EMBL/GenBank/DDBJ databases">
        <title>Pseudarcicella sp. HME7025 Genome sequencing and assembly.</title>
        <authorList>
            <person name="Kim H."/>
            <person name="Kang H."/>
            <person name="Joh K."/>
        </authorList>
    </citation>
    <scope>NUCLEOTIDE SEQUENCE [LARGE SCALE GENOMIC DNA]</scope>
    <source>
        <strain evidence="14">HME7025</strain>
    </source>
</reference>
<dbReference type="PANTHER" id="PTHR11264:SF0">
    <property type="entry name" value="URACIL-DNA GLYCOSYLASE"/>
    <property type="match status" value="1"/>
</dbReference>
<accession>A0A2S2DUR7</accession>
<gene>
    <name evidence="9" type="primary">ung</name>
    <name evidence="13" type="ORF">HME7025_01276</name>
</gene>
<evidence type="ECO:0000313" key="13">
    <source>
        <dbReference type="EMBL" id="AWL09138.1"/>
    </source>
</evidence>
<name>A0A2S2DUR7_9BACT</name>
<dbReference type="NCBIfam" id="TIGR00628">
    <property type="entry name" value="ung"/>
    <property type="match status" value="1"/>
</dbReference>
<dbReference type="CDD" id="cd10027">
    <property type="entry name" value="UDG-F1-like"/>
    <property type="match status" value="1"/>
</dbReference>
<dbReference type="Pfam" id="PF03167">
    <property type="entry name" value="UDG"/>
    <property type="match status" value="1"/>
</dbReference>
<feature type="active site" description="Proton acceptor" evidence="9 10">
    <location>
        <position position="76"/>
    </location>
</feature>
<evidence type="ECO:0000256" key="3">
    <source>
        <dbReference type="ARBA" id="ARBA00008184"/>
    </source>
</evidence>
<evidence type="ECO:0000256" key="10">
    <source>
        <dbReference type="PROSITE-ProRule" id="PRU10072"/>
    </source>
</evidence>
<dbReference type="EMBL" id="CP029346">
    <property type="protein sequence ID" value="AWL09138.1"/>
    <property type="molecule type" value="Genomic_DNA"/>
</dbReference>
<comment type="similarity">
    <text evidence="3 9 11">Belongs to the uracil-DNA glycosylase (UDG) superfamily. UNG family.</text>
</comment>
<comment type="catalytic activity">
    <reaction evidence="1 9 11">
        <text>Hydrolyzes single-stranded DNA or mismatched double-stranded DNA and polynucleotides, releasing free uracil.</text>
        <dbReference type="EC" id="3.2.2.27"/>
    </reaction>
</comment>
<dbReference type="AlphaFoldDB" id="A0A2S2DUR7"/>
<dbReference type="GO" id="GO:0004844">
    <property type="term" value="F:uracil DNA N-glycosylase activity"/>
    <property type="evidence" value="ECO:0007669"/>
    <property type="project" value="UniProtKB-UniRule"/>
</dbReference>
<dbReference type="SMART" id="SM00987">
    <property type="entry name" value="UreE_C"/>
    <property type="match status" value="1"/>
</dbReference>
<dbReference type="GO" id="GO:0005737">
    <property type="term" value="C:cytoplasm"/>
    <property type="evidence" value="ECO:0007669"/>
    <property type="project" value="UniProtKB-SubCell"/>
</dbReference>
<dbReference type="EC" id="3.2.2.27" evidence="4 9"/>
<proteinExistence type="inferred from homology"/>
<evidence type="ECO:0000256" key="11">
    <source>
        <dbReference type="RuleBase" id="RU003780"/>
    </source>
</evidence>
<dbReference type="SMART" id="SM00986">
    <property type="entry name" value="UDG"/>
    <property type="match status" value="1"/>
</dbReference>
<dbReference type="PROSITE" id="PS00130">
    <property type="entry name" value="U_DNA_GLYCOSYLASE"/>
    <property type="match status" value="1"/>
</dbReference>
<evidence type="ECO:0000256" key="2">
    <source>
        <dbReference type="ARBA" id="ARBA00002631"/>
    </source>
</evidence>